<reference evidence="1 2" key="1">
    <citation type="submission" date="2023-04" db="EMBL/GenBank/DDBJ databases">
        <title>Genome sequence of Halobacillus naozhouensis KACC 21980.</title>
        <authorList>
            <person name="Kim S."/>
            <person name="Heo J."/>
            <person name="Kwon S.-W."/>
        </authorList>
    </citation>
    <scope>NUCLEOTIDE SEQUENCE [LARGE SCALE GENOMIC DNA]</scope>
    <source>
        <strain evidence="1 2">KCTC 13234</strain>
    </source>
</reference>
<keyword evidence="2" id="KW-1185">Reference proteome</keyword>
<dbReference type="RefSeq" id="WP_283077657.1">
    <property type="nucleotide sequence ID" value="NZ_CP121671.1"/>
</dbReference>
<accession>A0ABY8J0U7</accession>
<dbReference type="EMBL" id="CP121671">
    <property type="protein sequence ID" value="WFT75691.1"/>
    <property type="molecule type" value="Genomic_DNA"/>
</dbReference>
<evidence type="ECO:0000313" key="1">
    <source>
        <dbReference type="EMBL" id="WFT75691.1"/>
    </source>
</evidence>
<organism evidence="1 2">
    <name type="scientific">Halobacillus naozhouensis</name>
    <dbReference type="NCBI Taxonomy" id="554880"/>
    <lineage>
        <taxon>Bacteria</taxon>
        <taxon>Bacillati</taxon>
        <taxon>Bacillota</taxon>
        <taxon>Bacilli</taxon>
        <taxon>Bacillales</taxon>
        <taxon>Bacillaceae</taxon>
        <taxon>Halobacillus</taxon>
    </lineage>
</organism>
<name>A0ABY8J0U7_9BACI</name>
<sequence length="84" mass="10128">MSFKVVAFYNEKTEINFLQSSLLDYRTELHFNTNEEAEAFICYIKNNEFSHENYRFKIMPYKHHLLIDEGGKHREKNMEASSLF</sequence>
<gene>
    <name evidence="1" type="ORF">P9989_04695</name>
</gene>
<evidence type="ECO:0000313" key="2">
    <source>
        <dbReference type="Proteomes" id="UP001221597"/>
    </source>
</evidence>
<protein>
    <submittedName>
        <fullName evidence="1">Uncharacterized protein</fullName>
    </submittedName>
</protein>
<dbReference type="Proteomes" id="UP001221597">
    <property type="component" value="Chromosome"/>
</dbReference>
<proteinExistence type="predicted"/>